<dbReference type="PANTHER" id="PTHR35205:SF1">
    <property type="entry name" value="ZU5 DOMAIN-CONTAINING PROTEIN"/>
    <property type="match status" value="1"/>
</dbReference>
<gene>
    <name evidence="3" type="ORF">AB5J54_33920</name>
</gene>
<dbReference type="InterPro" id="IPR011990">
    <property type="entry name" value="TPR-like_helical_dom_sf"/>
</dbReference>
<feature type="domain" description="DUF7779" evidence="2">
    <location>
        <begin position="274"/>
        <end position="360"/>
    </location>
</feature>
<dbReference type="InterPro" id="IPR002182">
    <property type="entry name" value="NB-ARC"/>
</dbReference>
<dbReference type="RefSeq" id="WP_369147743.1">
    <property type="nucleotide sequence ID" value="NZ_CP163444.1"/>
</dbReference>
<dbReference type="SUPFAM" id="SSF52540">
    <property type="entry name" value="P-loop containing nucleoside triphosphate hydrolases"/>
    <property type="match status" value="1"/>
</dbReference>
<proteinExistence type="predicted"/>
<reference evidence="3" key="1">
    <citation type="submission" date="2024-07" db="EMBL/GenBank/DDBJ databases">
        <authorList>
            <person name="Yu S.T."/>
        </authorList>
    </citation>
    <scope>NUCLEOTIDE SEQUENCE</scope>
    <source>
        <strain evidence="3">R44</strain>
    </source>
</reference>
<evidence type="ECO:0000313" key="3">
    <source>
        <dbReference type="EMBL" id="XDQ75221.1"/>
    </source>
</evidence>
<dbReference type="SUPFAM" id="SSF48452">
    <property type="entry name" value="TPR-like"/>
    <property type="match status" value="1"/>
</dbReference>
<dbReference type="Gene3D" id="1.25.40.10">
    <property type="entry name" value="Tetratricopeptide repeat domain"/>
    <property type="match status" value="1"/>
</dbReference>
<dbReference type="Gene3D" id="3.40.50.300">
    <property type="entry name" value="P-loop containing nucleotide triphosphate hydrolases"/>
    <property type="match status" value="1"/>
</dbReference>
<name>A0AB39T7H7_9ACTN</name>
<dbReference type="InterPro" id="IPR027417">
    <property type="entry name" value="P-loop_NTPase"/>
</dbReference>
<dbReference type="PANTHER" id="PTHR35205">
    <property type="entry name" value="NB-ARC AND TPR DOMAIN PROTEIN"/>
    <property type="match status" value="1"/>
</dbReference>
<accession>A0AB39T7H7</accession>
<dbReference type="AlphaFoldDB" id="A0AB39T7H7"/>
<sequence>MSWPHQAGVLPPEADCFQERDAIHALDLASADQESPGARERCHILVGGGGVGKTQVAARHVRRLWREGDLDLLVWVNAAGPEAITEAYAQAAASVLGTHRRDPGQAAQTFLRWLGQDHGKRWLVVLDDVTQPADLHDLWPPQGPGGRTLVTTRNRDAAFLARGRARIEVGLFTPEESHDYLAGKLAVHGRADSTEEILALAEDFGHLPLALAQAVPYMVNKHLDCAAYRRRLADRRLVLHDVLADISGLPDGQRHTVAAAWSLSVDLADRLSPRGVARPLLEIAALLDPNGIPAPILDGWAVLDFVNRDGGAEIDPQDVTCALWNLHQLSLVDHTPGILHRTVRVHQLIQRAVREPLEPGRRWRLARTAADALADGWPDRERDADLARALRSNTDVLREHAEHALHRPEVHTVLYRAGHSLGENRQVAAAREHFDRLAATARRHLGGEHPDTLTARLDLAVWSGRSGDAKAAAALLAELLMPTLRVLGESHPQSLTVWRHLIDWREASGDRPGAATAAVRFLEHLKRVLGADHPLTLAQQASVRRRRHDA</sequence>
<dbReference type="Pfam" id="PF00931">
    <property type="entry name" value="NB-ARC"/>
    <property type="match status" value="1"/>
</dbReference>
<evidence type="ECO:0000259" key="1">
    <source>
        <dbReference type="Pfam" id="PF00931"/>
    </source>
</evidence>
<feature type="domain" description="NB-ARC" evidence="1">
    <location>
        <begin position="45"/>
        <end position="182"/>
    </location>
</feature>
<dbReference type="Pfam" id="PF25000">
    <property type="entry name" value="DUF7779"/>
    <property type="match status" value="1"/>
</dbReference>
<dbReference type="GO" id="GO:0043531">
    <property type="term" value="F:ADP binding"/>
    <property type="evidence" value="ECO:0007669"/>
    <property type="project" value="InterPro"/>
</dbReference>
<organism evidence="3">
    <name type="scientific">Streptomyces sp. R44</name>
    <dbReference type="NCBI Taxonomy" id="3238633"/>
    <lineage>
        <taxon>Bacteria</taxon>
        <taxon>Bacillati</taxon>
        <taxon>Actinomycetota</taxon>
        <taxon>Actinomycetes</taxon>
        <taxon>Kitasatosporales</taxon>
        <taxon>Streptomycetaceae</taxon>
        <taxon>Streptomyces</taxon>
    </lineage>
</organism>
<dbReference type="InterPro" id="IPR056681">
    <property type="entry name" value="DUF7779"/>
</dbReference>
<evidence type="ECO:0000259" key="2">
    <source>
        <dbReference type="Pfam" id="PF25000"/>
    </source>
</evidence>
<dbReference type="EMBL" id="CP163444">
    <property type="protein sequence ID" value="XDQ75221.1"/>
    <property type="molecule type" value="Genomic_DNA"/>
</dbReference>
<protein>
    <submittedName>
        <fullName evidence="3">NB-ARC domain-containing protein</fullName>
    </submittedName>
</protein>
<dbReference type="Pfam" id="PF13374">
    <property type="entry name" value="TPR_10"/>
    <property type="match status" value="1"/>
</dbReference>